<dbReference type="GO" id="GO:0006493">
    <property type="term" value="P:protein O-linked glycosylation"/>
    <property type="evidence" value="ECO:0007669"/>
    <property type="project" value="TreeGrafter"/>
</dbReference>
<dbReference type="InParanoid" id="E4Y039"/>
<evidence type="ECO:0000256" key="2">
    <source>
        <dbReference type="ARBA" id="ARBA00008661"/>
    </source>
</evidence>
<dbReference type="Proteomes" id="UP000001307">
    <property type="component" value="Unassembled WGS sequence"/>
</dbReference>
<dbReference type="GO" id="GO:0000139">
    <property type="term" value="C:Golgi membrane"/>
    <property type="evidence" value="ECO:0007669"/>
    <property type="project" value="UniProtKB-SubCell"/>
</dbReference>
<evidence type="ECO:0000256" key="1">
    <source>
        <dbReference type="ARBA" id="ARBA00004323"/>
    </source>
</evidence>
<dbReference type="AlphaFoldDB" id="E4Y039"/>
<keyword evidence="7" id="KW-1133">Transmembrane helix</keyword>
<keyword evidence="5" id="KW-0812">Transmembrane</keyword>
<keyword evidence="9" id="KW-0472">Membrane</keyword>
<keyword evidence="3 10" id="KW-0328">Glycosyltransferase</keyword>
<protein>
    <recommendedName>
        <fullName evidence="10">Hexosyltransferase</fullName>
        <ecNumber evidence="10">2.4.1.-</ecNumber>
    </recommendedName>
</protein>
<evidence type="ECO:0000313" key="11">
    <source>
        <dbReference type="EMBL" id="CBY15251.1"/>
    </source>
</evidence>
<dbReference type="OrthoDB" id="6355886at2759"/>
<keyword evidence="12" id="KW-1185">Reference proteome</keyword>
<evidence type="ECO:0000256" key="8">
    <source>
        <dbReference type="ARBA" id="ARBA00023034"/>
    </source>
</evidence>
<accession>E4Y039</accession>
<gene>
    <name evidence="11" type="ORF">GSOID_T00012147001</name>
</gene>
<evidence type="ECO:0000256" key="4">
    <source>
        <dbReference type="ARBA" id="ARBA00022679"/>
    </source>
</evidence>
<reference evidence="11" key="1">
    <citation type="journal article" date="2010" name="Science">
        <title>Plasticity of animal genome architecture unmasked by rapid evolution of a pelagic tunicate.</title>
        <authorList>
            <person name="Denoeud F."/>
            <person name="Henriet S."/>
            <person name="Mungpakdee S."/>
            <person name="Aury J.M."/>
            <person name="Da Silva C."/>
            <person name="Brinkmann H."/>
            <person name="Mikhaleva J."/>
            <person name="Olsen L.C."/>
            <person name="Jubin C."/>
            <person name="Canestro C."/>
            <person name="Bouquet J.M."/>
            <person name="Danks G."/>
            <person name="Poulain J."/>
            <person name="Campsteijn C."/>
            <person name="Adamski M."/>
            <person name="Cross I."/>
            <person name="Yadetie F."/>
            <person name="Muffato M."/>
            <person name="Louis A."/>
            <person name="Butcher S."/>
            <person name="Tsagkogeorga G."/>
            <person name="Konrad A."/>
            <person name="Singh S."/>
            <person name="Jensen M.F."/>
            <person name="Cong E.H."/>
            <person name="Eikeseth-Otteraa H."/>
            <person name="Noel B."/>
            <person name="Anthouard V."/>
            <person name="Porcel B.M."/>
            <person name="Kachouri-Lafond R."/>
            <person name="Nishino A."/>
            <person name="Ugolini M."/>
            <person name="Chourrout P."/>
            <person name="Nishida H."/>
            <person name="Aasland R."/>
            <person name="Huzurbazar S."/>
            <person name="Westhof E."/>
            <person name="Delsuc F."/>
            <person name="Lehrach H."/>
            <person name="Reinhardt R."/>
            <person name="Weissenbach J."/>
            <person name="Roy S.W."/>
            <person name="Artiguenave F."/>
            <person name="Postlethwait J.H."/>
            <person name="Manak J.R."/>
            <person name="Thompson E.M."/>
            <person name="Jaillon O."/>
            <person name="Du Pasquier L."/>
            <person name="Boudinot P."/>
            <person name="Liberles D.A."/>
            <person name="Volff J.N."/>
            <person name="Philippe H."/>
            <person name="Lenhard B."/>
            <person name="Roest Crollius H."/>
            <person name="Wincker P."/>
            <person name="Chourrout D."/>
        </authorList>
    </citation>
    <scope>NUCLEOTIDE SEQUENCE [LARGE SCALE GENOMIC DNA]</scope>
</reference>
<dbReference type="PANTHER" id="PTHR11214">
    <property type="entry name" value="BETA-1,3-N-ACETYLGLUCOSAMINYLTRANSFERASE"/>
    <property type="match status" value="1"/>
</dbReference>
<sequence length="223" mass="26300">MRIFINFTRKEKVQKLAKVDFIWGYQVRFLVGNTNRSEEKSHPRLIKNFQRYIIGDYDDRYENLHFKTFTAFQFVSLCSVRNSNIIFIDDDTFFDPIQKILPAPITCGHERNNAETTWKKPFGKYYLSNDVWPDNYRYPTYCAGACTVLRSSAAQKIYNVARKIELNEFNIDDVLFTGVYRELANIPVPSVKHNLCHHFTGDYNALLTKFRTYDSKMNTLIKK</sequence>
<name>E4Y039_OIKDI</name>
<evidence type="ECO:0000256" key="10">
    <source>
        <dbReference type="RuleBase" id="RU363063"/>
    </source>
</evidence>
<dbReference type="Pfam" id="PF01762">
    <property type="entry name" value="Galactosyl_T"/>
    <property type="match status" value="1"/>
</dbReference>
<keyword evidence="8 10" id="KW-0333">Golgi apparatus</keyword>
<dbReference type="PANTHER" id="PTHR11214:SF3">
    <property type="entry name" value="BETA-1,3-GALACTOSYLTRANSFERASE 6"/>
    <property type="match status" value="1"/>
</dbReference>
<dbReference type="EC" id="2.4.1.-" evidence="10"/>
<comment type="similarity">
    <text evidence="2 10">Belongs to the glycosyltransferase 31 family.</text>
</comment>
<dbReference type="InterPro" id="IPR002659">
    <property type="entry name" value="Glyco_trans_31"/>
</dbReference>
<proteinExistence type="inferred from homology"/>
<comment type="subcellular location">
    <subcellularLocation>
        <location evidence="1 10">Golgi apparatus membrane</location>
        <topology evidence="1 10">Single-pass type II membrane protein</topology>
    </subcellularLocation>
</comment>
<keyword evidence="6" id="KW-0735">Signal-anchor</keyword>
<evidence type="ECO:0000313" key="12">
    <source>
        <dbReference type="Proteomes" id="UP000001307"/>
    </source>
</evidence>
<evidence type="ECO:0000256" key="6">
    <source>
        <dbReference type="ARBA" id="ARBA00022968"/>
    </source>
</evidence>
<keyword evidence="4" id="KW-0808">Transferase</keyword>
<evidence type="ECO:0000256" key="3">
    <source>
        <dbReference type="ARBA" id="ARBA00022676"/>
    </source>
</evidence>
<evidence type="ECO:0000256" key="9">
    <source>
        <dbReference type="ARBA" id="ARBA00023136"/>
    </source>
</evidence>
<evidence type="ECO:0000256" key="7">
    <source>
        <dbReference type="ARBA" id="ARBA00022989"/>
    </source>
</evidence>
<evidence type="ECO:0000256" key="5">
    <source>
        <dbReference type="ARBA" id="ARBA00022692"/>
    </source>
</evidence>
<organism evidence="11">
    <name type="scientific">Oikopleura dioica</name>
    <name type="common">Tunicate</name>
    <dbReference type="NCBI Taxonomy" id="34765"/>
    <lineage>
        <taxon>Eukaryota</taxon>
        <taxon>Metazoa</taxon>
        <taxon>Chordata</taxon>
        <taxon>Tunicata</taxon>
        <taxon>Appendicularia</taxon>
        <taxon>Copelata</taxon>
        <taxon>Oikopleuridae</taxon>
        <taxon>Oikopleura</taxon>
    </lineage>
</organism>
<dbReference type="GO" id="GO:0016758">
    <property type="term" value="F:hexosyltransferase activity"/>
    <property type="evidence" value="ECO:0007669"/>
    <property type="project" value="InterPro"/>
</dbReference>
<dbReference type="EMBL" id="FN653454">
    <property type="protein sequence ID" value="CBY15251.1"/>
    <property type="molecule type" value="Genomic_DNA"/>
</dbReference>